<evidence type="ECO:0000313" key="13">
    <source>
        <dbReference type="Proteomes" id="UP000009170"/>
    </source>
</evidence>
<dbReference type="GO" id="GO:0005737">
    <property type="term" value="C:cytoplasm"/>
    <property type="evidence" value="ECO:0007669"/>
    <property type="project" value="TreeGrafter"/>
</dbReference>
<dbReference type="FunCoup" id="A0A090M339">
    <property type="interactions" value="403"/>
</dbReference>
<sequence length="515" mass="55614">MSPRPLRHCRSRRMSDRRASARSDASRALSLDRVDAVLARVAAVKSRAERLRRDASVDDDDAVGAPSVDDLIDSLDALRVREGAHIARAVTPTPAVVKELIRAKTETTREEKSGVRVGLASDARMELHEKDGHFERPARHRVVVNEMRADGLESRCERLRCREATVEELERAHSKEHVAFVASAFDEDGESVQIMTGENVFGDDIFFTRHTAAGARMAAGSVSEACLSVCRGDVDRAYAVVRPPGHHAVCAQAMGFCFFNNAVVAARAAMAEHADVKKVVILDWDVHHGNGIQDLTFDDDSIMYVSLHRYGDDFYPGTGAASEVGAKGTNVNVAWKEKGLGDADYLAAFDIVIEPCVRAFAPDLIIIAAGFDAADGDPLGGMMLSPAGYQHMTKRLCNIGTGRVVVALEGGYALRPLATCASATLRALLGDEPTPISTRSRPRKSSIKLCKELVGILAEHWPVLESDEHRNTVEKLSKSSTIVGSAREYAVGRRARPTKSTSTSSTATAAGAVCN</sequence>
<dbReference type="OrthoDB" id="424012at2759"/>
<evidence type="ECO:0000313" key="12">
    <source>
        <dbReference type="EMBL" id="CEF98616.1"/>
    </source>
</evidence>
<feature type="domain" description="Histone deacetylase" evidence="11">
    <location>
        <begin position="133"/>
        <end position="428"/>
    </location>
</feature>
<keyword evidence="5" id="KW-0378">Hydrolase</keyword>
<dbReference type="PRINTS" id="PR01270">
    <property type="entry name" value="HDASUPER"/>
</dbReference>
<dbReference type="GO" id="GO:0141221">
    <property type="term" value="F:histone deacetylase activity, hydrolytic mechanism"/>
    <property type="evidence" value="ECO:0007669"/>
    <property type="project" value="UniProtKB-EC"/>
</dbReference>
<feature type="region of interest" description="Disordered" evidence="10">
    <location>
        <begin position="490"/>
        <end position="515"/>
    </location>
</feature>
<proteinExistence type="inferred from homology"/>
<keyword evidence="8" id="KW-0804">Transcription</keyword>
<dbReference type="InterPro" id="IPR000286">
    <property type="entry name" value="HDACs"/>
</dbReference>
<evidence type="ECO:0000256" key="7">
    <source>
        <dbReference type="ARBA" id="ARBA00023015"/>
    </source>
</evidence>
<dbReference type="InParanoid" id="A0A090M339"/>
<dbReference type="CDD" id="cd09992">
    <property type="entry name" value="HDAC_classII"/>
    <property type="match status" value="1"/>
</dbReference>
<dbReference type="STRING" id="70448.A0A090M339"/>
<dbReference type="PANTHER" id="PTHR10625:SF5">
    <property type="entry name" value="HISTONE DEACETYLASE"/>
    <property type="match status" value="1"/>
</dbReference>
<keyword evidence="4" id="KW-0678">Repressor</keyword>
<evidence type="ECO:0000256" key="5">
    <source>
        <dbReference type="ARBA" id="ARBA00022801"/>
    </source>
</evidence>
<feature type="compositionally biased region" description="Basic residues" evidence="10">
    <location>
        <begin position="1"/>
        <end position="12"/>
    </location>
</feature>
<dbReference type="AlphaFoldDB" id="A0A090M339"/>
<comment type="subcellular location">
    <subcellularLocation>
        <location evidence="1">Nucleus</location>
    </subcellularLocation>
</comment>
<evidence type="ECO:0000256" key="2">
    <source>
        <dbReference type="ARBA" id="ARBA00007738"/>
    </source>
</evidence>
<keyword evidence="9" id="KW-0539">Nucleus</keyword>
<accession>A0A090M339</accession>
<feature type="region of interest" description="Disordered" evidence="10">
    <location>
        <begin position="1"/>
        <end position="27"/>
    </location>
</feature>
<evidence type="ECO:0000259" key="11">
    <source>
        <dbReference type="Pfam" id="PF00850"/>
    </source>
</evidence>
<gene>
    <name evidence="12" type="ORF">OT_ostta07g01090</name>
</gene>
<evidence type="ECO:0000256" key="10">
    <source>
        <dbReference type="SAM" id="MobiDB-lite"/>
    </source>
</evidence>
<comment type="similarity">
    <text evidence="2">Belongs to the histone deacetylase family. HD type 2 subfamily.</text>
</comment>
<keyword evidence="7" id="KW-0805">Transcription regulation</keyword>
<keyword evidence="13" id="KW-1185">Reference proteome</keyword>
<dbReference type="EMBL" id="CAID01000007">
    <property type="protein sequence ID" value="CEF98616.1"/>
    <property type="molecule type" value="Genomic_DNA"/>
</dbReference>
<evidence type="ECO:0000256" key="4">
    <source>
        <dbReference type="ARBA" id="ARBA00022491"/>
    </source>
</evidence>
<comment type="caution">
    <text evidence="12">The sequence shown here is derived from an EMBL/GenBank/DDBJ whole genome shotgun (WGS) entry which is preliminary data.</text>
</comment>
<dbReference type="SUPFAM" id="SSF52768">
    <property type="entry name" value="Arginase/deacetylase"/>
    <property type="match status" value="1"/>
</dbReference>
<evidence type="ECO:0000256" key="1">
    <source>
        <dbReference type="ARBA" id="ARBA00004123"/>
    </source>
</evidence>
<dbReference type="Proteomes" id="UP000009170">
    <property type="component" value="Unassembled WGS sequence"/>
</dbReference>
<feature type="compositionally biased region" description="Basic and acidic residues" evidence="10">
    <location>
        <begin position="13"/>
        <end position="27"/>
    </location>
</feature>
<name>A0A090M339_OSTTA</name>
<dbReference type="InterPro" id="IPR023696">
    <property type="entry name" value="Ureohydrolase_dom_sf"/>
</dbReference>
<feature type="compositionally biased region" description="Low complexity" evidence="10">
    <location>
        <begin position="500"/>
        <end position="515"/>
    </location>
</feature>
<dbReference type="InterPro" id="IPR037138">
    <property type="entry name" value="His_deacetylse_dom_sf"/>
</dbReference>
<evidence type="ECO:0000256" key="8">
    <source>
        <dbReference type="ARBA" id="ARBA00023163"/>
    </source>
</evidence>
<reference evidence="12 13" key="2">
    <citation type="journal article" date="2014" name="BMC Genomics">
        <title>An improved genome of the model marine alga Ostreococcus tauri unfolds by assessing Illumina de novo assemblies.</title>
        <authorList>
            <person name="Blanc-Mathieu R."/>
            <person name="Verhelst B."/>
            <person name="Derelle E."/>
            <person name="Rombauts S."/>
            <person name="Bouget F.Y."/>
            <person name="Carre I."/>
            <person name="Chateau A."/>
            <person name="Eyre-Walker A."/>
            <person name="Grimsley N."/>
            <person name="Moreau H."/>
            <person name="Piegu B."/>
            <person name="Rivals E."/>
            <person name="Schackwitz W."/>
            <person name="Van de Peer Y."/>
            <person name="Piganeau G."/>
        </authorList>
    </citation>
    <scope>NUCLEOTIDE SEQUENCE [LARGE SCALE GENOMIC DNA]</scope>
    <source>
        <strain evidence="13">OTTH 0595 / CCAP 157/2 / RCC745</strain>
    </source>
</reference>
<reference evidence="13" key="1">
    <citation type="journal article" date="2006" name="Proc. Natl. Acad. Sci. U.S.A.">
        <title>Genome analysis of the smallest free-living eukaryote Ostreococcus tauri unveils many unique features.</title>
        <authorList>
            <person name="Derelle E."/>
            <person name="Ferraz C."/>
            <person name="Rombauts S."/>
            <person name="Rouze P."/>
            <person name="Worden A.Z."/>
            <person name="Robbens S."/>
            <person name="Partensky F."/>
            <person name="Degroeve S."/>
            <person name="Echeynie S."/>
            <person name="Cooke R."/>
            <person name="Saeys Y."/>
            <person name="Wuyts J."/>
            <person name="Jabbari K."/>
            <person name="Bowler C."/>
            <person name="Panaud O."/>
            <person name="Piegu B."/>
            <person name="Ball S.G."/>
            <person name="Ral J.-P."/>
            <person name="Bouget F.-Y."/>
            <person name="Piganeau G."/>
            <person name="De Baets B."/>
            <person name="Picard A."/>
            <person name="Delseny M."/>
            <person name="Demaille J."/>
            <person name="Van de Peer Y."/>
            <person name="Moreau H."/>
        </authorList>
    </citation>
    <scope>NUCLEOTIDE SEQUENCE [LARGE SCALE GENOMIC DNA]</scope>
    <source>
        <strain evidence="13">OTTH 0595 / CCAP 157/2 / RCC745</strain>
    </source>
</reference>
<dbReference type="GeneID" id="9836849"/>
<dbReference type="InterPro" id="IPR023801">
    <property type="entry name" value="His_deacetylse_dom"/>
</dbReference>
<dbReference type="RefSeq" id="XP_022839375.1">
    <property type="nucleotide sequence ID" value="XM_022983740.1"/>
</dbReference>
<dbReference type="PANTHER" id="PTHR10625">
    <property type="entry name" value="HISTONE DEACETYLASE HDAC1-RELATED"/>
    <property type="match status" value="1"/>
</dbReference>
<dbReference type="EC" id="3.5.1.98" evidence="3"/>
<organism evidence="12 13">
    <name type="scientific">Ostreococcus tauri</name>
    <name type="common">Marine green alga</name>
    <dbReference type="NCBI Taxonomy" id="70448"/>
    <lineage>
        <taxon>Eukaryota</taxon>
        <taxon>Viridiplantae</taxon>
        <taxon>Chlorophyta</taxon>
        <taxon>Mamiellophyceae</taxon>
        <taxon>Mamiellales</taxon>
        <taxon>Bathycoccaceae</taxon>
        <taxon>Ostreococcus</taxon>
    </lineage>
</organism>
<evidence type="ECO:0000256" key="3">
    <source>
        <dbReference type="ARBA" id="ARBA00012111"/>
    </source>
</evidence>
<keyword evidence="6" id="KW-0156">Chromatin regulator</keyword>
<dbReference type="Pfam" id="PF00850">
    <property type="entry name" value="Hist_deacetyl"/>
    <property type="match status" value="1"/>
</dbReference>
<evidence type="ECO:0000256" key="6">
    <source>
        <dbReference type="ARBA" id="ARBA00022853"/>
    </source>
</evidence>
<protein>
    <recommendedName>
        <fullName evidence="3">histone deacetylase</fullName>
        <ecNumber evidence="3">3.5.1.98</ecNumber>
    </recommendedName>
</protein>
<dbReference type="Gene3D" id="3.40.800.20">
    <property type="entry name" value="Histone deacetylase domain"/>
    <property type="match status" value="1"/>
</dbReference>
<dbReference type="GO" id="GO:0040029">
    <property type="term" value="P:epigenetic regulation of gene expression"/>
    <property type="evidence" value="ECO:0007669"/>
    <property type="project" value="TreeGrafter"/>
</dbReference>
<dbReference type="KEGG" id="ota:OT_ostta07g01090"/>
<dbReference type="GO" id="GO:0000118">
    <property type="term" value="C:histone deacetylase complex"/>
    <property type="evidence" value="ECO:0007669"/>
    <property type="project" value="TreeGrafter"/>
</dbReference>
<evidence type="ECO:0000256" key="9">
    <source>
        <dbReference type="ARBA" id="ARBA00023242"/>
    </source>
</evidence>